<organism evidence="2 3">
    <name type="scientific">Rhizoctonia solani</name>
    <dbReference type="NCBI Taxonomy" id="456999"/>
    <lineage>
        <taxon>Eukaryota</taxon>
        <taxon>Fungi</taxon>
        <taxon>Dikarya</taxon>
        <taxon>Basidiomycota</taxon>
        <taxon>Agaricomycotina</taxon>
        <taxon>Agaricomycetes</taxon>
        <taxon>Cantharellales</taxon>
        <taxon>Ceratobasidiaceae</taxon>
        <taxon>Rhizoctonia</taxon>
    </lineage>
</organism>
<feature type="compositionally biased region" description="Polar residues" evidence="1">
    <location>
        <begin position="1299"/>
        <end position="1325"/>
    </location>
</feature>
<proteinExistence type="predicted"/>
<feature type="compositionally biased region" description="Polar residues" evidence="1">
    <location>
        <begin position="1092"/>
        <end position="1111"/>
    </location>
</feature>
<feature type="compositionally biased region" description="Acidic residues" evidence="1">
    <location>
        <begin position="44"/>
        <end position="53"/>
    </location>
</feature>
<feature type="compositionally biased region" description="Polar residues" evidence="1">
    <location>
        <begin position="595"/>
        <end position="621"/>
    </location>
</feature>
<feature type="compositionally biased region" description="Polar residues" evidence="1">
    <location>
        <begin position="80"/>
        <end position="92"/>
    </location>
</feature>
<feature type="compositionally biased region" description="Pro residues" evidence="1">
    <location>
        <begin position="575"/>
        <end position="587"/>
    </location>
</feature>
<evidence type="ECO:0000313" key="3">
    <source>
        <dbReference type="Proteomes" id="UP000663840"/>
    </source>
</evidence>
<feature type="compositionally biased region" description="Polar residues" evidence="1">
    <location>
        <begin position="983"/>
        <end position="1015"/>
    </location>
</feature>
<feature type="region of interest" description="Disordered" evidence="1">
    <location>
        <begin position="897"/>
        <end position="1247"/>
    </location>
</feature>
<feature type="region of interest" description="Disordered" evidence="1">
    <location>
        <begin position="791"/>
        <end position="817"/>
    </location>
</feature>
<name>A0A8H3AE66_9AGAM</name>
<feature type="compositionally biased region" description="Polar residues" evidence="1">
    <location>
        <begin position="807"/>
        <end position="817"/>
    </location>
</feature>
<feature type="compositionally biased region" description="Polar residues" evidence="1">
    <location>
        <begin position="638"/>
        <end position="648"/>
    </location>
</feature>
<feature type="compositionally biased region" description="Polar residues" evidence="1">
    <location>
        <begin position="276"/>
        <end position="286"/>
    </location>
</feature>
<accession>A0A8H3AE66</accession>
<feature type="region of interest" description="Disordered" evidence="1">
    <location>
        <begin position="1276"/>
        <end position="1325"/>
    </location>
</feature>
<feature type="region of interest" description="Disordered" evidence="1">
    <location>
        <begin position="444"/>
        <end position="501"/>
    </location>
</feature>
<evidence type="ECO:0000313" key="2">
    <source>
        <dbReference type="EMBL" id="CAE6413576.1"/>
    </source>
</evidence>
<feature type="compositionally biased region" description="Basic and acidic residues" evidence="1">
    <location>
        <begin position="651"/>
        <end position="660"/>
    </location>
</feature>
<feature type="compositionally biased region" description="Low complexity" evidence="1">
    <location>
        <begin position="70"/>
        <end position="79"/>
    </location>
</feature>
<feature type="compositionally biased region" description="Pro residues" evidence="1">
    <location>
        <begin position="357"/>
        <end position="368"/>
    </location>
</feature>
<feature type="compositionally biased region" description="Basic and acidic residues" evidence="1">
    <location>
        <begin position="465"/>
        <end position="474"/>
    </location>
</feature>
<sequence>MRRAPSSRGKDADALRVSVFDAAYQIGLSDPNALRWLEQNSNISEEDEEEEEQPETRPTSDANPPSLVFSSSSSEHSSSVATPSNDHSTTYRTPYIRHQAYPNAQFHPKQQPNPQAAAPIYPDSLSPLAPNLFNAPNLPSRLQIPSQNSSDPWPPTPLAIASLSPISQPASRAPTPGDKGNIKQIPEPKKSKKLTKVPRGGDSEPETASTRKGSASGGSGNLNTIGSAGAAPPTLPFLPFPSTVSGETLSSDASVSGFSIASAVSGSSSGTVTQSMFAPSRTSNEPRSIFEDDDSARNTPVGGPSGHTHNSPSTSTANSNETGTNQPKDKEGKLLRTMRSFKFSLKGQKTPKTNPVDAPPVPNVPTLPPVLTLELDKGTGLTGQLDSANSQDGKRASPLTKEQEREERVLKIADMFASELSRNTRSGSESGNVSSVYTTQSYSDAGHGIQSDLGHASSNLPSKPELSHASRSDLGHPPIRIAGAARNVQTKPMVTRRRSVDEPDAAVAEALKATDRTIIGTVGTRNGHARTRSKSGDFTGIGWEKGGRPTILPDTHENIVAPGPDNPAVTQRPMAKPPPTKRPPKPAPTRRFFVTNPSRISTATTVATVSPPRNVSGSSPVSPIPYNPLSPTVAFGNGSRSSSEHQGSGTHGERDDTRALEVQHQLQSFVASMRGVGDYDGAESLESTFARGSTYEIGRNSDEGYGRGSQESRKPFVRIANDTDTVRSSGEYDPFRTQSAKPRPAPMNLPRPESEALPHQFYIPTNELPKELSQPMAIAAPVPAKRNILPPPTSFRTPESELPTGLVRTSSVSARPSVTISEVSERPMSADLMETVTLPIAAPDMPAKLDDAGGNHARTDSKTSEIGLGYSGSHLGDDVIDEPVAIPSYPSDEFIVPSPSWAPLDLKRGRSGSINAIPDSAAPQDPQIPDASTHSGQFLDVRVDRQRASGLSIPRSVTPDSPHPPQAPPRSTLSPPPTIPSTFSVARSATPLSQSRSGTPIAPAQSTTSQPTRAFSPQARAASPALTRPQQRDTPSPPLPRNKLPSRASSVSSSSSIDQSVAQHVRSPASRNATLPSGPRPTAAPTSRLVAASNSRPSTASTIQSMASTPTPLGLPPRSMSVTPTPRDELLPHEQSSRFLDPESIPAAQKRGRVSPFPVRPLRARSGSRDRLAEIEQPSHIQREKYPGGTEKQLMDGTLPRVRFIGVRSSNGSSQAGWQGRIGGDTRRAESPPPTDRWQEAETRPVSWQEFEEPSYLGYDDETTQGYYEGLRYSAYEDEPASGDTRNAMPVTPMDPEPNQDSASTMGPSTRQQPGWILNETSPASRESTFTLASVYDDEDEDIAPVPKTEKLAAAVRGMSQNGWVAGRI</sequence>
<evidence type="ECO:0000256" key="1">
    <source>
        <dbReference type="SAM" id="MobiDB-lite"/>
    </source>
</evidence>
<feature type="compositionally biased region" description="Basic and acidic residues" evidence="1">
    <location>
        <begin position="699"/>
        <end position="714"/>
    </location>
</feature>
<protein>
    <submittedName>
        <fullName evidence="2">Uncharacterized protein</fullName>
    </submittedName>
</protein>
<feature type="compositionally biased region" description="Basic and acidic residues" evidence="1">
    <location>
        <begin position="1126"/>
        <end position="1136"/>
    </location>
</feature>
<feature type="compositionally biased region" description="Polar residues" evidence="1">
    <location>
        <begin position="382"/>
        <end position="391"/>
    </location>
</feature>
<dbReference type="EMBL" id="CAJMWR010001066">
    <property type="protein sequence ID" value="CAE6413576.1"/>
    <property type="molecule type" value="Genomic_DNA"/>
</dbReference>
<feature type="compositionally biased region" description="Polar residues" evidence="1">
    <location>
        <begin position="1208"/>
        <end position="1217"/>
    </location>
</feature>
<feature type="region of interest" description="Disordered" evidence="1">
    <location>
        <begin position="525"/>
        <end position="660"/>
    </location>
</feature>
<feature type="compositionally biased region" description="Pro residues" evidence="1">
    <location>
        <begin position="961"/>
        <end position="979"/>
    </location>
</feature>
<feature type="compositionally biased region" description="Low complexity" evidence="1">
    <location>
        <begin position="253"/>
        <end position="275"/>
    </location>
</feature>
<feature type="compositionally biased region" description="Low complexity" evidence="1">
    <location>
        <begin position="110"/>
        <end position="119"/>
    </location>
</feature>
<comment type="caution">
    <text evidence="2">The sequence shown here is derived from an EMBL/GenBank/DDBJ whole genome shotgun (WGS) entry which is preliminary data.</text>
</comment>
<feature type="compositionally biased region" description="Low complexity" evidence="1">
    <location>
        <begin position="1046"/>
        <end position="1060"/>
    </location>
</feature>
<feature type="region of interest" description="Disordered" evidence="1">
    <location>
        <begin position="30"/>
        <end position="406"/>
    </location>
</feature>
<dbReference type="Proteomes" id="UP000663840">
    <property type="component" value="Unassembled WGS sequence"/>
</dbReference>
<gene>
    <name evidence="2" type="ORF">RDB_LOCUS46951</name>
</gene>
<feature type="compositionally biased region" description="Polar residues" evidence="1">
    <location>
        <begin position="307"/>
        <end position="326"/>
    </location>
</feature>
<feature type="region of interest" description="Disordered" evidence="1">
    <location>
        <begin position="696"/>
        <end position="753"/>
    </location>
</feature>
<reference evidence="2" key="1">
    <citation type="submission" date="2021-01" db="EMBL/GenBank/DDBJ databases">
        <authorList>
            <person name="Kaushik A."/>
        </authorList>
    </citation>
    <scope>NUCLEOTIDE SEQUENCE</scope>
    <source>
        <strain evidence="2">AG1-1A</strain>
    </source>
</reference>